<gene>
    <name evidence="3" type="ORF">Vretimale_11148</name>
</gene>
<feature type="region of interest" description="Disordered" evidence="2">
    <location>
        <begin position="13"/>
        <end position="38"/>
    </location>
</feature>
<proteinExistence type="predicted"/>
<evidence type="ECO:0000256" key="1">
    <source>
        <dbReference type="SAM" id="Coils"/>
    </source>
</evidence>
<dbReference type="SUPFAM" id="SSF81383">
    <property type="entry name" value="F-box domain"/>
    <property type="match status" value="1"/>
</dbReference>
<protein>
    <submittedName>
        <fullName evidence="3">Uncharacterized protein</fullName>
    </submittedName>
</protein>
<feature type="compositionally biased region" description="Low complexity" evidence="2">
    <location>
        <begin position="343"/>
        <end position="357"/>
    </location>
</feature>
<keyword evidence="1" id="KW-0175">Coiled coil</keyword>
<dbReference type="Proteomes" id="UP000722791">
    <property type="component" value="Unassembled WGS sequence"/>
</dbReference>
<feature type="compositionally biased region" description="Low complexity" evidence="2">
    <location>
        <begin position="174"/>
        <end position="187"/>
    </location>
</feature>
<organism evidence="3 4">
    <name type="scientific">Volvox reticuliferus</name>
    <dbReference type="NCBI Taxonomy" id="1737510"/>
    <lineage>
        <taxon>Eukaryota</taxon>
        <taxon>Viridiplantae</taxon>
        <taxon>Chlorophyta</taxon>
        <taxon>core chlorophytes</taxon>
        <taxon>Chlorophyceae</taxon>
        <taxon>CS clade</taxon>
        <taxon>Chlamydomonadales</taxon>
        <taxon>Volvocaceae</taxon>
        <taxon>Volvox</taxon>
    </lineage>
</organism>
<accession>A0A8J4GFZ2</accession>
<feature type="region of interest" description="Disordered" evidence="2">
    <location>
        <begin position="343"/>
        <end position="367"/>
    </location>
</feature>
<evidence type="ECO:0000313" key="4">
    <source>
        <dbReference type="Proteomes" id="UP000722791"/>
    </source>
</evidence>
<name>A0A8J4GFZ2_9CHLO</name>
<sequence length="509" mass="52723">MSSAPYPIQVVVPQTSKEIPPPSTASSSAPAASPAIASMPASTPSTMLAADPTGLGAAANAVAEEAGIAVAAVAPNASVTNCRHLVATFRLTDLTEAVLAAVLSCPVLELQDAVHAARSCRCLHDAVQCCEELWARLYEQHFGGSSAKDGGKDIRDIRVATSCSSGGGNGRGSGRSSDGKASGASDGEGVHVAGHRVGGSLADGGRPRPLADPMGISRQTSMAEPRADSWISGGSRGGSHGSQHTVIMAPSSAPSRPIHAAVTPQLGSDAGTASRPLDGALLGSVPRVRMATTARHEGTRRCIDGITGGDDVVRSVAATTAVSRATATIVAAAAITTTAGRTSAAATGRGGTVASSGGDDGRGSSGKSWREKFKARYVRESSERRHQRRVALYRYQAAVQEARSELSNARRRISDEARRLEGLQRQVAELDRARQAGVAGSYWVPSAVQQHFCRVVTQGSAVDAAARLQSLRQEALLSRQSLVVLQRSLPARLQRLEQAERDLRAMQGA</sequence>
<feature type="region of interest" description="Disordered" evidence="2">
    <location>
        <begin position="161"/>
        <end position="259"/>
    </location>
</feature>
<dbReference type="InterPro" id="IPR036047">
    <property type="entry name" value="F-box-like_dom_sf"/>
</dbReference>
<feature type="compositionally biased region" description="Low complexity" evidence="2">
    <location>
        <begin position="24"/>
        <end position="38"/>
    </location>
</feature>
<reference evidence="3" key="1">
    <citation type="journal article" date="2021" name="Proc. Natl. Acad. Sci. U.S.A.">
        <title>Three genomes in the algal genus Volvox reveal the fate of a haploid sex-determining region after a transition to homothallism.</title>
        <authorList>
            <person name="Yamamoto K."/>
            <person name="Hamaji T."/>
            <person name="Kawai-Toyooka H."/>
            <person name="Matsuzaki R."/>
            <person name="Takahashi F."/>
            <person name="Nishimura Y."/>
            <person name="Kawachi M."/>
            <person name="Noguchi H."/>
            <person name="Minakuchi Y."/>
            <person name="Umen J.G."/>
            <person name="Toyoda A."/>
            <person name="Nozaki H."/>
        </authorList>
    </citation>
    <scope>NUCLEOTIDE SEQUENCE</scope>
    <source>
        <strain evidence="3">NIES-3785</strain>
    </source>
</reference>
<dbReference type="AlphaFoldDB" id="A0A8J4GFZ2"/>
<dbReference type="EMBL" id="BNCQ01000022">
    <property type="protein sequence ID" value="GIM06893.1"/>
    <property type="molecule type" value="Genomic_DNA"/>
</dbReference>
<comment type="caution">
    <text evidence="3">The sequence shown here is derived from an EMBL/GenBank/DDBJ whole genome shotgun (WGS) entry which is preliminary data.</text>
</comment>
<evidence type="ECO:0000256" key="2">
    <source>
        <dbReference type="SAM" id="MobiDB-lite"/>
    </source>
</evidence>
<feature type="coiled-coil region" evidence="1">
    <location>
        <begin position="392"/>
        <end position="433"/>
    </location>
</feature>
<evidence type="ECO:0000313" key="3">
    <source>
        <dbReference type="EMBL" id="GIM06893.1"/>
    </source>
</evidence>